<dbReference type="PANTHER" id="PTHR46832:SF1">
    <property type="entry name" value="5'-METHYLTHIOADENOSINE_S-ADENOSYLHOMOCYSTEINE NUCLEOSIDASE"/>
    <property type="match status" value="1"/>
</dbReference>
<dbReference type="SUPFAM" id="SSF53167">
    <property type="entry name" value="Purine and uridine phosphorylases"/>
    <property type="match status" value="1"/>
</dbReference>
<evidence type="ECO:0000313" key="3">
    <source>
        <dbReference type="Proteomes" id="UP000619260"/>
    </source>
</evidence>
<dbReference type="InterPro" id="IPR000845">
    <property type="entry name" value="Nucleoside_phosphorylase_d"/>
</dbReference>
<gene>
    <name evidence="2" type="ORF">Val02_66590</name>
</gene>
<evidence type="ECO:0000313" key="2">
    <source>
        <dbReference type="EMBL" id="GIJ49773.1"/>
    </source>
</evidence>
<proteinExistence type="predicted"/>
<organism evidence="2 3">
    <name type="scientific">Virgisporangium aliadipatigenens</name>
    <dbReference type="NCBI Taxonomy" id="741659"/>
    <lineage>
        <taxon>Bacteria</taxon>
        <taxon>Bacillati</taxon>
        <taxon>Actinomycetota</taxon>
        <taxon>Actinomycetes</taxon>
        <taxon>Micromonosporales</taxon>
        <taxon>Micromonosporaceae</taxon>
        <taxon>Virgisporangium</taxon>
    </lineage>
</organism>
<protein>
    <recommendedName>
        <fullName evidence="1">Nucleoside phosphorylase domain-containing protein</fullName>
    </recommendedName>
</protein>
<feature type="domain" description="Nucleoside phosphorylase" evidence="1">
    <location>
        <begin position="3"/>
        <end position="195"/>
    </location>
</feature>
<dbReference type="EMBL" id="BOPF01000030">
    <property type="protein sequence ID" value="GIJ49773.1"/>
    <property type="molecule type" value="Genomic_DNA"/>
</dbReference>
<dbReference type="AlphaFoldDB" id="A0A8J3YST2"/>
<dbReference type="GO" id="GO:0008930">
    <property type="term" value="F:methylthioadenosine nucleosidase activity"/>
    <property type="evidence" value="ECO:0007669"/>
    <property type="project" value="TreeGrafter"/>
</dbReference>
<dbReference type="Gene3D" id="3.40.50.1580">
    <property type="entry name" value="Nucleoside phosphorylase domain"/>
    <property type="match status" value="1"/>
</dbReference>
<accession>A0A8J3YST2</accession>
<dbReference type="InterPro" id="IPR035994">
    <property type="entry name" value="Nucleoside_phosphorylase_sf"/>
</dbReference>
<dbReference type="GO" id="GO:0008782">
    <property type="term" value="F:adenosylhomocysteine nucleosidase activity"/>
    <property type="evidence" value="ECO:0007669"/>
    <property type="project" value="TreeGrafter"/>
</dbReference>
<reference evidence="2" key="1">
    <citation type="submission" date="2021-01" db="EMBL/GenBank/DDBJ databases">
        <title>Whole genome shotgun sequence of Virgisporangium aliadipatigenens NBRC 105644.</title>
        <authorList>
            <person name="Komaki H."/>
            <person name="Tamura T."/>
        </authorList>
    </citation>
    <scope>NUCLEOTIDE SEQUENCE</scope>
    <source>
        <strain evidence="2">NBRC 105644</strain>
    </source>
</reference>
<sequence length="246" mass="27200">MSLLEVGVGNIAAAGECQRIIAEHRPEVALFVGIAGGLNDLHHGDVVVGESVVHYERGKEIRFGFRPRIRQHSSSERLIRHARTVAANAAWQVFVKGALDGEPRAMVAQIASGGKVLASRQSSSFRRLRKYCSEAVAVDMESYGFLHGVHASDHRCHALPIRGVSDLLVGKNPEADMHWQPKAARNAAAFAFAFLQSLPEFGDRTDDHHVAQGEVHQMDQMSSWQRNTFNLKRNRKLQIGNGNVMH</sequence>
<dbReference type="PANTHER" id="PTHR46832">
    <property type="entry name" value="5'-METHYLTHIOADENOSINE/S-ADENOSYLHOMOCYSTEINE NUCLEOSIDASE"/>
    <property type="match status" value="1"/>
</dbReference>
<name>A0A8J3YST2_9ACTN</name>
<dbReference type="Proteomes" id="UP000619260">
    <property type="component" value="Unassembled WGS sequence"/>
</dbReference>
<dbReference type="GO" id="GO:0009116">
    <property type="term" value="P:nucleoside metabolic process"/>
    <property type="evidence" value="ECO:0007669"/>
    <property type="project" value="InterPro"/>
</dbReference>
<dbReference type="Pfam" id="PF01048">
    <property type="entry name" value="PNP_UDP_1"/>
    <property type="match status" value="1"/>
</dbReference>
<dbReference type="GO" id="GO:0019284">
    <property type="term" value="P:L-methionine salvage from S-adenosylmethionine"/>
    <property type="evidence" value="ECO:0007669"/>
    <property type="project" value="TreeGrafter"/>
</dbReference>
<keyword evidence="3" id="KW-1185">Reference proteome</keyword>
<evidence type="ECO:0000259" key="1">
    <source>
        <dbReference type="Pfam" id="PF01048"/>
    </source>
</evidence>
<comment type="caution">
    <text evidence="2">The sequence shown here is derived from an EMBL/GenBank/DDBJ whole genome shotgun (WGS) entry which is preliminary data.</text>
</comment>
<dbReference type="GO" id="GO:0005829">
    <property type="term" value="C:cytosol"/>
    <property type="evidence" value="ECO:0007669"/>
    <property type="project" value="TreeGrafter"/>
</dbReference>